<evidence type="ECO:0000313" key="4">
    <source>
        <dbReference type="Proteomes" id="UP000324233"/>
    </source>
</evidence>
<organism evidence="3 4">
    <name type="scientific">Aquisphaera giovannonii</name>
    <dbReference type="NCBI Taxonomy" id="406548"/>
    <lineage>
        <taxon>Bacteria</taxon>
        <taxon>Pseudomonadati</taxon>
        <taxon>Planctomycetota</taxon>
        <taxon>Planctomycetia</taxon>
        <taxon>Isosphaerales</taxon>
        <taxon>Isosphaeraceae</taxon>
        <taxon>Aquisphaera</taxon>
    </lineage>
</organism>
<sequence length="505" mass="52770" precursor="true">MGRNSIVVGRLTFVAMGALAGADLRGQEATPAAASSQASPVIGLTTEPVQPTGQAPAVPQARLRQVPIGQLRNPFETEPLSKRGLIGWMNERPSPQALPSQPGMPPTSSTPGGEAGPGLYAVGTPEGGGAPGTPAAGGAAGGPTGTGPAPGSAAEAFAAAAATPGPGFGGGAEAASTTFPMFGDRGPLFSAATLRFPNIPTPLPPGVPGQGNAGFLAGRSVAAIVPAVRAFKVADNQYPRPVDRVWVNFNYFDGVNSGLNRILQAPIKNMQVYNEIFGIEKTFLDQQASIGFRIPVNTLTIQSGLQNLGGSHTSVGNFSSYLKYAFYADEKGNLLSAGLDMTFPTGPRSFGGYPSLQGINAFELQPFLGYILMMDRAYLQGFTSIQVPTDRNLATMYYFDVSVGYFLYRARDPRAMISAIVPAFETHLNQPLNWAGFQPQYVGSTPTVVDLTFGLNIGLANRAVLSTAYIRPVTGPTPFNGEFALMLNIPFGARGRGLPVTPPVF</sequence>
<feature type="region of interest" description="Disordered" evidence="1">
    <location>
        <begin position="31"/>
        <end position="152"/>
    </location>
</feature>
<keyword evidence="4" id="KW-1185">Reference proteome</keyword>
<dbReference type="RefSeq" id="WP_148593813.1">
    <property type="nucleotide sequence ID" value="NZ_CP042997.1"/>
</dbReference>
<proteinExistence type="predicted"/>
<protein>
    <recommendedName>
        <fullName evidence="5">MetA-pathway of phenol degradation</fullName>
    </recommendedName>
</protein>
<reference evidence="3 4" key="1">
    <citation type="submission" date="2019-08" db="EMBL/GenBank/DDBJ databases">
        <title>Deep-cultivation of Planctomycetes and their phenomic and genomic characterization uncovers novel biology.</title>
        <authorList>
            <person name="Wiegand S."/>
            <person name="Jogler M."/>
            <person name="Boedeker C."/>
            <person name="Pinto D."/>
            <person name="Vollmers J."/>
            <person name="Rivas-Marin E."/>
            <person name="Kohn T."/>
            <person name="Peeters S.H."/>
            <person name="Heuer A."/>
            <person name="Rast P."/>
            <person name="Oberbeckmann S."/>
            <person name="Bunk B."/>
            <person name="Jeske O."/>
            <person name="Meyerdierks A."/>
            <person name="Storesund J.E."/>
            <person name="Kallscheuer N."/>
            <person name="Luecker S."/>
            <person name="Lage O.M."/>
            <person name="Pohl T."/>
            <person name="Merkel B.J."/>
            <person name="Hornburger P."/>
            <person name="Mueller R.-W."/>
            <person name="Bruemmer F."/>
            <person name="Labrenz M."/>
            <person name="Spormann A.M."/>
            <person name="Op den Camp H."/>
            <person name="Overmann J."/>
            <person name="Amann R."/>
            <person name="Jetten M.S.M."/>
            <person name="Mascher T."/>
            <person name="Medema M.H."/>
            <person name="Devos D.P."/>
            <person name="Kaster A.-K."/>
            <person name="Ovreas L."/>
            <person name="Rohde M."/>
            <person name="Galperin M.Y."/>
            <person name="Jogler C."/>
        </authorList>
    </citation>
    <scope>NUCLEOTIDE SEQUENCE [LARGE SCALE GENOMIC DNA]</scope>
    <source>
        <strain evidence="3 4">OJF2</strain>
    </source>
</reference>
<dbReference type="KEGG" id="agv:OJF2_23380"/>
<accession>A0A5B9VZS1</accession>
<dbReference type="OrthoDB" id="225378at2"/>
<keyword evidence="2" id="KW-0732">Signal</keyword>
<dbReference type="Proteomes" id="UP000324233">
    <property type="component" value="Chromosome"/>
</dbReference>
<evidence type="ECO:0000256" key="1">
    <source>
        <dbReference type="SAM" id="MobiDB-lite"/>
    </source>
</evidence>
<gene>
    <name evidence="3" type="ORF">OJF2_23380</name>
</gene>
<dbReference type="EMBL" id="CP042997">
    <property type="protein sequence ID" value="QEH33808.1"/>
    <property type="molecule type" value="Genomic_DNA"/>
</dbReference>
<feature type="signal peptide" evidence="2">
    <location>
        <begin position="1"/>
        <end position="20"/>
    </location>
</feature>
<evidence type="ECO:0000256" key="2">
    <source>
        <dbReference type="SAM" id="SignalP"/>
    </source>
</evidence>
<name>A0A5B9VZS1_9BACT</name>
<dbReference type="AlphaFoldDB" id="A0A5B9VZS1"/>
<evidence type="ECO:0000313" key="3">
    <source>
        <dbReference type="EMBL" id="QEH33808.1"/>
    </source>
</evidence>
<evidence type="ECO:0008006" key="5">
    <source>
        <dbReference type="Google" id="ProtNLM"/>
    </source>
</evidence>
<feature type="chain" id="PRO_5022672232" description="MetA-pathway of phenol degradation" evidence="2">
    <location>
        <begin position="21"/>
        <end position="505"/>
    </location>
</feature>